<feature type="domain" description="DUF1707" evidence="1">
    <location>
        <begin position="13"/>
        <end position="58"/>
    </location>
</feature>
<evidence type="ECO:0000259" key="2">
    <source>
        <dbReference type="Pfam" id="PF09922"/>
    </source>
</evidence>
<protein>
    <recommendedName>
        <fullName evidence="5">Cell wall-active antibiotics response LiaF-like C-terminal domain-containing protein</fullName>
    </recommendedName>
</protein>
<evidence type="ECO:0008006" key="5">
    <source>
        <dbReference type="Google" id="ProtNLM"/>
    </source>
</evidence>
<organism evidence="3 4">
    <name type="scientific">Pseudonocardia halophobica</name>
    <dbReference type="NCBI Taxonomy" id="29401"/>
    <lineage>
        <taxon>Bacteria</taxon>
        <taxon>Bacillati</taxon>
        <taxon>Actinomycetota</taxon>
        <taxon>Actinomycetes</taxon>
        <taxon>Pseudonocardiales</taxon>
        <taxon>Pseudonocardiaceae</taxon>
        <taxon>Pseudonocardia</taxon>
    </lineage>
</organism>
<accession>A0A9W6UAF3</accession>
<name>A0A9W6UAF3_9PSEU</name>
<dbReference type="AlphaFoldDB" id="A0A9W6UAF3"/>
<dbReference type="InterPro" id="IPR012551">
    <property type="entry name" value="DUF1707_SHOCT-like"/>
</dbReference>
<reference evidence="3" key="2">
    <citation type="submission" date="2023-01" db="EMBL/GenBank/DDBJ databases">
        <authorList>
            <person name="Sun Q."/>
            <person name="Evtushenko L."/>
        </authorList>
    </citation>
    <scope>NUCLEOTIDE SEQUENCE</scope>
    <source>
        <strain evidence="3">VKM Ac-1069</strain>
    </source>
</reference>
<dbReference type="PANTHER" id="PTHR40763:SF4">
    <property type="entry name" value="DUF1707 DOMAIN-CONTAINING PROTEIN"/>
    <property type="match status" value="1"/>
</dbReference>
<proteinExistence type="predicted"/>
<dbReference type="EMBL" id="BSFQ01000044">
    <property type="protein sequence ID" value="GLL15260.1"/>
    <property type="molecule type" value="Genomic_DNA"/>
</dbReference>
<dbReference type="RefSeq" id="WP_037052058.1">
    <property type="nucleotide sequence ID" value="NZ_BAAAUZ010000050.1"/>
</dbReference>
<dbReference type="InterPro" id="IPR024425">
    <property type="entry name" value="LiaF-like_C"/>
</dbReference>
<reference evidence="3" key="1">
    <citation type="journal article" date="2014" name="Int. J. Syst. Evol. Microbiol.">
        <title>Complete genome sequence of Corynebacterium casei LMG S-19264T (=DSM 44701T), isolated from a smear-ripened cheese.</title>
        <authorList>
            <consortium name="US DOE Joint Genome Institute (JGI-PGF)"/>
            <person name="Walter F."/>
            <person name="Albersmeier A."/>
            <person name="Kalinowski J."/>
            <person name="Ruckert C."/>
        </authorList>
    </citation>
    <scope>NUCLEOTIDE SEQUENCE</scope>
    <source>
        <strain evidence="3">VKM Ac-1069</strain>
    </source>
</reference>
<dbReference type="Proteomes" id="UP001143463">
    <property type="component" value="Unassembled WGS sequence"/>
</dbReference>
<gene>
    <name evidence="3" type="ORF">GCM10017577_64100</name>
</gene>
<feature type="domain" description="Cell wall-active antibiotics response LiaF-like C-terminal" evidence="2">
    <location>
        <begin position="82"/>
        <end position="152"/>
    </location>
</feature>
<dbReference type="PANTHER" id="PTHR40763">
    <property type="entry name" value="MEMBRANE PROTEIN-RELATED"/>
    <property type="match status" value="1"/>
</dbReference>
<dbReference type="Pfam" id="PF09922">
    <property type="entry name" value="LiaF-like_C"/>
    <property type="match status" value="1"/>
</dbReference>
<keyword evidence="4" id="KW-1185">Reference proteome</keyword>
<evidence type="ECO:0000313" key="3">
    <source>
        <dbReference type="EMBL" id="GLL15260.1"/>
    </source>
</evidence>
<sequence>MTAAVPDDLEPRRRDAQQRLERAVGEGRLTLDEFTDRVGRVWAAEDGVAIERLLTDLPTPVVGATRPGRSVLVGVLGDLRRKGRWSLRRRTTVLLLLGDVDLDLRGAVVEQGTSDEPIVVDTWSLIGDVQLTVPEGVEVEIGGFSLLGDQKVDLAPVPRVPGAPVVRLRVWSLLGDLTVRSAG</sequence>
<evidence type="ECO:0000313" key="4">
    <source>
        <dbReference type="Proteomes" id="UP001143463"/>
    </source>
</evidence>
<comment type="caution">
    <text evidence="3">The sequence shown here is derived from an EMBL/GenBank/DDBJ whole genome shotgun (WGS) entry which is preliminary data.</text>
</comment>
<evidence type="ECO:0000259" key="1">
    <source>
        <dbReference type="Pfam" id="PF08044"/>
    </source>
</evidence>
<dbReference type="Pfam" id="PF08044">
    <property type="entry name" value="DUF1707"/>
    <property type="match status" value="1"/>
</dbReference>